<protein>
    <submittedName>
        <fullName evidence="2">Uncharacterized protein</fullName>
    </submittedName>
</protein>
<feature type="chain" id="PRO_5012600556" evidence="1">
    <location>
        <begin position="26"/>
        <end position="726"/>
    </location>
</feature>
<accession>A0A212AC23</accession>
<evidence type="ECO:0000313" key="3">
    <source>
        <dbReference type="Proteomes" id="UP000196878"/>
    </source>
</evidence>
<dbReference type="RefSeq" id="WP_088215091.1">
    <property type="nucleotide sequence ID" value="NZ_NIPW01000011.1"/>
</dbReference>
<evidence type="ECO:0000256" key="1">
    <source>
        <dbReference type="SAM" id="SignalP"/>
    </source>
</evidence>
<proteinExistence type="predicted"/>
<keyword evidence="1" id="KW-0732">Signal</keyword>
<feature type="signal peptide" evidence="1">
    <location>
        <begin position="1"/>
        <end position="25"/>
    </location>
</feature>
<dbReference type="AlphaFoldDB" id="A0A212AC23"/>
<keyword evidence="3" id="KW-1185">Reference proteome</keyword>
<evidence type="ECO:0000313" key="2">
    <source>
        <dbReference type="EMBL" id="OWJ78432.1"/>
    </source>
</evidence>
<gene>
    <name evidence="2" type="ORF">CDV49_08325</name>
</gene>
<organism evidence="2 3">
    <name type="scientific">Haematobacter genomosp. 1</name>
    <dbReference type="NCBI Taxonomy" id="366618"/>
    <lineage>
        <taxon>Bacteria</taxon>
        <taxon>Pseudomonadati</taxon>
        <taxon>Pseudomonadota</taxon>
        <taxon>Alphaproteobacteria</taxon>
        <taxon>Rhodobacterales</taxon>
        <taxon>Paracoccaceae</taxon>
        <taxon>Haematobacter</taxon>
    </lineage>
</organism>
<sequence length="726" mass="79392">MPTYRYWPIAAGLGASKLTASTALASLMASTGYAVRALHEQSGEYTTQEQVTPPSRVITAYLSQSEPVSCTETGRFYQILTPPDPTRAGSLVVIQRNGANETVASSSTTTAITAMNKQQVNPSMLILANALEYITPGVDYAFVELGEAGTGRTELVNDSKAGRQWHFTADMVADCVAEFGRLPDRIGEFWYANDQSAEPYWLRAFSPLYYGQLENGAAFALHNKNPDLAGDSKLKDVIFDHCLWDFEESNPAEVGRGLFSRTMPFDLAPHCPWGKDINFQLGIDKFAHDSRFQALGGVYGPPASQWYTQDMAHPGKDHWAGIGEAALMFFLPTMLRSAGVDVVPPKMGDLYVAPGGAYAEVALTEGNGGYLSTKAAIHGMTPDQDWLDNAPEFQEVMGFGILRAGDPGNLAYYICRPGVGTGIDEKYRGTVTLVGGKIRFTPTIPFQTGDIIFPQRSPPAAQTTVGYYRQDYTRYSFWDKSMIRMWYPIEHVPEWYDPEATWGLAGWEINLWQEGWKVGEIEPAAHFTLTGAGPVFRDTADVPASTTKVRHKIVIRVPYEAAFANSSRCLFGIVANGFDIDYHEPTDSMSILKIEDTTGSADLSPSPKPSLGRLHRNIWNTLEFYVDLAEVYSGATGVFACRFNGGLWQKFSLSSPGNGAFATGRRLHMYGVPNSTGRRMGAGVQIAEHTVWLTTGGVETERMRVAGSAATVNASVYKDPSSGNAV</sequence>
<name>A0A212AC23_9RHOB</name>
<dbReference type="OrthoDB" id="9931416at2"/>
<reference evidence="2 3" key="1">
    <citation type="submission" date="2016-12" db="EMBL/GenBank/DDBJ databases">
        <title>Comparison of Traditional DNA-DNA Hybridization with In Silico Genomic Analysis.</title>
        <authorList>
            <person name="Nicholson A.C."/>
            <person name="Humrighouse B.W."/>
            <person name="Graziano J."/>
            <person name="Lasker B."/>
            <person name="Whitney A.M."/>
            <person name="Mcquiston J.R."/>
        </authorList>
    </citation>
    <scope>NUCLEOTIDE SEQUENCE [LARGE SCALE GENOMIC DNA]</scope>
    <source>
        <strain evidence="2 3">H2240</strain>
    </source>
</reference>
<dbReference type="EMBL" id="NIPW01000011">
    <property type="protein sequence ID" value="OWJ78432.1"/>
    <property type="molecule type" value="Genomic_DNA"/>
</dbReference>
<dbReference type="Proteomes" id="UP000196878">
    <property type="component" value="Unassembled WGS sequence"/>
</dbReference>
<comment type="caution">
    <text evidence="2">The sequence shown here is derived from an EMBL/GenBank/DDBJ whole genome shotgun (WGS) entry which is preliminary data.</text>
</comment>